<dbReference type="AlphaFoldDB" id="A0A2K3JPZ9"/>
<proteinExistence type="predicted"/>
<comment type="caution">
    <text evidence="1">The sequence shown here is derived from an EMBL/GenBank/DDBJ whole genome shotgun (WGS) entry which is preliminary data.</text>
</comment>
<protein>
    <submittedName>
        <fullName evidence="1">PRA1 (Prenylated RAB acceptor) family protein</fullName>
    </submittedName>
</protein>
<accession>A0A2K3JPZ9</accession>
<evidence type="ECO:0000313" key="2">
    <source>
        <dbReference type="Proteomes" id="UP000236291"/>
    </source>
</evidence>
<dbReference type="STRING" id="57577.A0A2K3JPZ9"/>
<name>A0A2K3JPZ9_TRIPR</name>
<dbReference type="EMBL" id="ASHM01073857">
    <property type="protein sequence ID" value="PNX56100.1"/>
    <property type="molecule type" value="Genomic_DNA"/>
</dbReference>
<gene>
    <name evidence="1" type="ORF">L195_g049705</name>
</gene>
<sequence>MVGFAITFADGAFRVPEDLFLDDQEVTSSRFLLFLGGAASSADYFLDPKQIAILRSRIHDHAIFKPSIPQEGDPHKRF</sequence>
<organism evidence="1 2">
    <name type="scientific">Trifolium pratense</name>
    <name type="common">Red clover</name>
    <dbReference type="NCBI Taxonomy" id="57577"/>
    <lineage>
        <taxon>Eukaryota</taxon>
        <taxon>Viridiplantae</taxon>
        <taxon>Streptophyta</taxon>
        <taxon>Embryophyta</taxon>
        <taxon>Tracheophyta</taxon>
        <taxon>Spermatophyta</taxon>
        <taxon>Magnoliopsida</taxon>
        <taxon>eudicotyledons</taxon>
        <taxon>Gunneridae</taxon>
        <taxon>Pentapetalae</taxon>
        <taxon>rosids</taxon>
        <taxon>fabids</taxon>
        <taxon>Fabales</taxon>
        <taxon>Fabaceae</taxon>
        <taxon>Papilionoideae</taxon>
        <taxon>50 kb inversion clade</taxon>
        <taxon>NPAAA clade</taxon>
        <taxon>Hologalegina</taxon>
        <taxon>IRL clade</taxon>
        <taxon>Trifolieae</taxon>
        <taxon>Trifolium</taxon>
    </lineage>
</organism>
<evidence type="ECO:0000313" key="1">
    <source>
        <dbReference type="EMBL" id="PNX56100.1"/>
    </source>
</evidence>
<reference evidence="1 2" key="1">
    <citation type="journal article" date="2014" name="Am. J. Bot.">
        <title>Genome assembly and annotation for red clover (Trifolium pratense; Fabaceae).</title>
        <authorList>
            <person name="Istvanek J."/>
            <person name="Jaros M."/>
            <person name="Krenek A."/>
            <person name="Repkova J."/>
        </authorList>
    </citation>
    <scope>NUCLEOTIDE SEQUENCE [LARGE SCALE GENOMIC DNA]</scope>
    <source>
        <strain evidence="2">cv. Tatra</strain>
        <tissue evidence="1">Young leaves</tissue>
    </source>
</reference>
<dbReference type="Proteomes" id="UP000236291">
    <property type="component" value="Unassembled WGS sequence"/>
</dbReference>
<reference evidence="1 2" key="2">
    <citation type="journal article" date="2017" name="Front. Plant Sci.">
        <title>Gene Classification and Mining of Molecular Markers Useful in Red Clover (Trifolium pratense) Breeding.</title>
        <authorList>
            <person name="Istvanek J."/>
            <person name="Dluhosova J."/>
            <person name="Dluhos P."/>
            <person name="Patkova L."/>
            <person name="Nedelnik J."/>
            <person name="Repkova J."/>
        </authorList>
    </citation>
    <scope>NUCLEOTIDE SEQUENCE [LARGE SCALE GENOMIC DNA]</scope>
    <source>
        <strain evidence="2">cv. Tatra</strain>
        <tissue evidence="1">Young leaves</tissue>
    </source>
</reference>